<comment type="caution">
    <text evidence="3">The sequence shown here is derived from an EMBL/GenBank/DDBJ whole genome shotgun (WGS) entry which is preliminary data.</text>
</comment>
<accession>A0A1R0FA35</accession>
<name>A0A1R0FA35_9HYPH</name>
<dbReference type="OrthoDB" id="9807574at2"/>
<protein>
    <submittedName>
        <fullName evidence="3">Outer membrane protein</fullName>
    </submittedName>
</protein>
<dbReference type="AlphaFoldDB" id="A0A1R0FA35"/>
<dbReference type="GO" id="GO:0019867">
    <property type="term" value="C:outer membrane"/>
    <property type="evidence" value="ECO:0007669"/>
    <property type="project" value="InterPro"/>
</dbReference>
<evidence type="ECO:0000313" key="3">
    <source>
        <dbReference type="EMBL" id="OLY43762.1"/>
    </source>
</evidence>
<dbReference type="InterPro" id="IPR011250">
    <property type="entry name" value="OMP/PagP_B-barrel"/>
</dbReference>
<gene>
    <name evidence="3" type="ORF">PEB0149_011970</name>
</gene>
<evidence type="ECO:0000313" key="4">
    <source>
        <dbReference type="Proteomes" id="UP000187344"/>
    </source>
</evidence>
<dbReference type="RefSeq" id="WP_075868925.1">
    <property type="nucleotide sequence ID" value="NZ_CALYQA010000004.1"/>
</dbReference>
<organism evidence="3 4">
    <name type="scientific">Bartonella apis</name>
    <dbReference type="NCBI Taxonomy" id="1686310"/>
    <lineage>
        <taxon>Bacteria</taxon>
        <taxon>Pseudomonadati</taxon>
        <taxon>Pseudomonadota</taxon>
        <taxon>Alphaproteobacteria</taxon>
        <taxon>Hyphomicrobiales</taxon>
        <taxon>Bartonellaceae</taxon>
        <taxon>Bartonella</taxon>
    </lineage>
</organism>
<feature type="chain" id="PRO_5012255044" evidence="2">
    <location>
        <begin position="25"/>
        <end position="239"/>
    </location>
</feature>
<sequence>MKKLIGSSIVAIAAALSFSGSASAADVQSAKPVVQEAQSPWQIRVRALGVVPRDKGRVHQIPGSEMDFSSTVIPELDITYYFTNNIAAELILGTTYSSIDGKGSLHAAGAGKLGKTWLLPPTLTVQYHFTNFGAFKPYVGAGVNYTIFYNQDSDHNSAGVGLKDLDIDNTWGGALQVGFDYMLDQHWGFNFDVKKLYLRPDFDAKLNNATSAALGMDEHISGKAKLDPWLIGAGVTYRF</sequence>
<keyword evidence="4" id="KW-1185">Reference proteome</keyword>
<reference evidence="3 4" key="1">
    <citation type="submission" date="2016-12" db="EMBL/GenBank/DDBJ databases">
        <title>Comparative genomics of Bartonella apis.</title>
        <authorList>
            <person name="Engel P."/>
        </authorList>
    </citation>
    <scope>NUCLEOTIDE SEQUENCE [LARGE SCALE GENOMIC DNA]</scope>
    <source>
        <strain evidence="3 4">PEB0149</strain>
    </source>
</reference>
<dbReference type="PANTHER" id="PTHR36920">
    <property type="match status" value="1"/>
</dbReference>
<feature type="signal peptide" evidence="2">
    <location>
        <begin position="1"/>
        <end position="24"/>
    </location>
</feature>
<dbReference type="EMBL" id="LXYT01000001">
    <property type="protein sequence ID" value="OLY43762.1"/>
    <property type="molecule type" value="Genomic_DNA"/>
</dbReference>
<dbReference type="SUPFAM" id="SSF56925">
    <property type="entry name" value="OMPA-like"/>
    <property type="match status" value="1"/>
</dbReference>
<dbReference type="Gene3D" id="2.40.160.20">
    <property type="match status" value="1"/>
</dbReference>
<proteinExistence type="inferred from homology"/>
<dbReference type="GO" id="GO:0055085">
    <property type="term" value="P:transmembrane transport"/>
    <property type="evidence" value="ECO:0007669"/>
    <property type="project" value="TreeGrafter"/>
</dbReference>
<dbReference type="InterPro" id="IPR005618">
    <property type="entry name" value="OMPW"/>
</dbReference>
<comment type="similarity">
    <text evidence="1">Belongs to the OmpW/AlkL family.</text>
</comment>
<dbReference type="PANTHER" id="PTHR36920:SF1">
    <property type="entry name" value="OUTER MEMBRANE PROTEIN W"/>
    <property type="match status" value="1"/>
</dbReference>
<evidence type="ECO:0000256" key="2">
    <source>
        <dbReference type="SAM" id="SignalP"/>
    </source>
</evidence>
<evidence type="ECO:0000256" key="1">
    <source>
        <dbReference type="ARBA" id="ARBA00009330"/>
    </source>
</evidence>
<dbReference type="Proteomes" id="UP000187344">
    <property type="component" value="Unassembled WGS sequence"/>
</dbReference>
<keyword evidence="2" id="KW-0732">Signal</keyword>
<dbReference type="Pfam" id="PF03922">
    <property type="entry name" value="OmpW"/>
    <property type="match status" value="1"/>
</dbReference>